<dbReference type="CDD" id="cd09154">
    <property type="entry name" value="PLDc_SMU_988_like_1"/>
    <property type="match status" value="1"/>
</dbReference>
<feature type="transmembrane region" description="Helical" evidence="13">
    <location>
        <begin position="40"/>
        <end position="59"/>
    </location>
</feature>
<evidence type="ECO:0000256" key="7">
    <source>
        <dbReference type="ARBA" id="ARBA00022989"/>
    </source>
</evidence>
<feature type="domain" description="PLD phosphodiesterase" evidence="14">
    <location>
        <begin position="246"/>
        <end position="273"/>
    </location>
</feature>
<dbReference type="Pfam" id="PF13091">
    <property type="entry name" value="PLDc_2"/>
    <property type="match status" value="2"/>
</dbReference>
<evidence type="ECO:0000256" key="13">
    <source>
        <dbReference type="SAM" id="Phobius"/>
    </source>
</evidence>
<evidence type="ECO:0000256" key="1">
    <source>
        <dbReference type="ARBA" id="ARBA00004651"/>
    </source>
</evidence>
<keyword evidence="3" id="KW-0444">Lipid biosynthesis</keyword>
<protein>
    <recommendedName>
        <fullName evidence="12">Cardiolipin synthase</fullName>
        <ecNumber evidence="12">2.7.8.-</ecNumber>
    </recommendedName>
</protein>
<evidence type="ECO:0000256" key="10">
    <source>
        <dbReference type="ARBA" id="ARBA00023209"/>
    </source>
</evidence>
<dbReference type="RefSeq" id="WP_072074742.1">
    <property type="nucleotide sequence ID" value="NZ_CDMW01000001.1"/>
</dbReference>
<keyword evidence="4" id="KW-0808">Transferase</keyword>
<dbReference type="InterPro" id="IPR025202">
    <property type="entry name" value="PLD-like_dom"/>
</dbReference>
<evidence type="ECO:0000313" key="16">
    <source>
        <dbReference type="Proteomes" id="UP000183504"/>
    </source>
</evidence>
<comment type="subcellular location">
    <subcellularLocation>
        <location evidence="1">Cell membrane</location>
        <topology evidence="1">Multi-pass membrane protein</topology>
    </subcellularLocation>
</comment>
<feature type="transmembrane region" description="Helical" evidence="13">
    <location>
        <begin position="12"/>
        <end position="34"/>
    </location>
</feature>
<dbReference type="Gene3D" id="3.30.870.10">
    <property type="entry name" value="Endonuclease Chain A"/>
    <property type="match status" value="2"/>
</dbReference>
<keyword evidence="2" id="KW-1003">Cell membrane</keyword>
<dbReference type="InterPro" id="IPR001736">
    <property type="entry name" value="PLipase_D/transphosphatidylase"/>
</dbReference>
<dbReference type="InterPro" id="IPR027379">
    <property type="entry name" value="CLS_N"/>
</dbReference>
<name>A0A0B7GTR4_STRSA</name>
<evidence type="ECO:0000256" key="12">
    <source>
        <dbReference type="NCBIfam" id="TIGR04265"/>
    </source>
</evidence>
<evidence type="ECO:0000256" key="8">
    <source>
        <dbReference type="ARBA" id="ARBA00023098"/>
    </source>
</evidence>
<reference evidence="15 16" key="1">
    <citation type="submission" date="2015-01" db="EMBL/GenBank/DDBJ databases">
        <authorList>
            <person name="Pelicic Vladimir"/>
        </authorList>
    </citation>
    <scope>NUCLEOTIDE SEQUENCE [LARGE SCALE GENOMIC DNA]</scope>
    <source>
        <strain evidence="15 16">2908</strain>
    </source>
</reference>
<dbReference type="SUPFAM" id="SSF56024">
    <property type="entry name" value="Phospholipase D/nuclease"/>
    <property type="match status" value="2"/>
</dbReference>
<evidence type="ECO:0000256" key="9">
    <source>
        <dbReference type="ARBA" id="ARBA00023136"/>
    </source>
</evidence>
<dbReference type="EMBL" id="CDMW01000001">
    <property type="protein sequence ID" value="CEL91364.1"/>
    <property type="molecule type" value="Genomic_DNA"/>
</dbReference>
<dbReference type="PANTHER" id="PTHR21248">
    <property type="entry name" value="CARDIOLIPIN SYNTHASE"/>
    <property type="match status" value="1"/>
</dbReference>
<dbReference type="Proteomes" id="UP000183504">
    <property type="component" value="Unassembled WGS sequence"/>
</dbReference>
<dbReference type="GO" id="GO:0008808">
    <property type="term" value="F:cardiolipin synthase activity"/>
    <property type="evidence" value="ECO:0007669"/>
    <property type="project" value="UniProtKB-UniRule"/>
</dbReference>
<accession>A0A0B7GTR4</accession>
<dbReference type="GO" id="GO:0032049">
    <property type="term" value="P:cardiolipin biosynthetic process"/>
    <property type="evidence" value="ECO:0007669"/>
    <property type="project" value="UniProtKB-UniRule"/>
</dbReference>
<evidence type="ECO:0000256" key="4">
    <source>
        <dbReference type="ARBA" id="ARBA00022679"/>
    </source>
</evidence>
<dbReference type="CDD" id="cd09160">
    <property type="entry name" value="PLDc_SMU_988_like_2"/>
    <property type="match status" value="1"/>
</dbReference>
<dbReference type="GO" id="GO:0005886">
    <property type="term" value="C:plasma membrane"/>
    <property type="evidence" value="ECO:0007669"/>
    <property type="project" value="UniProtKB-SubCell"/>
</dbReference>
<evidence type="ECO:0000256" key="6">
    <source>
        <dbReference type="ARBA" id="ARBA00022737"/>
    </source>
</evidence>
<keyword evidence="8" id="KW-0443">Lipid metabolism</keyword>
<evidence type="ECO:0000256" key="3">
    <source>
        <dbReference type="ARBA" id="ARBA00022516"/>
    </source>
</evidence>
<organism evidence="15 16">
    <name type="scientific">Streptococcus sanguinis</name>
    <dbReference type="NCBI Taxonomy" id="1305"/>
    <lineage>
        <taxon>Bacteria</taxon>
        <taxon>Bacillati</taxon>
        <taxon>Bacillota</taxon>
        <taxon>Bacilli</taxon>
        <taxon>Lactobacillales</taxon>
        <taxon>Streptococcaceae</taxon>
        <taxon>Streptococcus</taxon>
    </lineage>
</organism>
<dbReference type="NCBIfam" id="TIGR04265">
    <property type="entry name" value="bac_cardiolipin"/>
    <property type="match status" value="1"/>
</dbReference>
<evidence type="ECO:0000256" key="2">
    <source>
        <dbReference type="ARBA" id="ARBA00022475"/>
    </source>
</evidence>
<gene>
    <name evidence="15" type="ORF">SSV_2091</name>
</gene>
<evidence type="ECO:0000259" key="14">
    <source>
        <dbReference type="PROSITE" id="PS50035"/>
    </source>
</evidence>
<keyword evidence="5 13" id="KW-0812">Transmembrane</keyword>
<dbReference type="EC" id="2.7.8.-" evidence="12"/>
<evidence type="ECO:0000313" key="15">
    <source>
        <dbReference type="EMBL" id="CEL91364.1"/>
    </source>
</evidence>
<evidence type="ECO:0000256" key="5">
    <source>
        <dbReference type="ARBA" id="ARBA00022692"/>
    </source>
</evidence>
<dbReference type="InterPro" id="IPR022924">
    <property type="entry name" value="Cardiolipin_synthase"/>
</dbReference>
<sequence length="511" mass="59014">MSFRKFRLLMSKYGFSIIIMLLELVFVFVAFFYFNEIAPNWLSVAMIVFLYIGTILAIVNRNMPPESKVTWLLIAVVPVFGFLLYLMFGERRLSKKEMIQLENMDSMKFREDNSYDLRVQLKQENKSAYGIIKSLLSMDNNADVYDGTASRYFPIGEEIFEAMLADLRAAEKFIFLEFYIINEGLMWDSVLEILVEKAAQGVEVKLLYDDIGCMATLPGDYTRKLRKLGIEAYKFNKVIPRMTVSYNNRDHRKILVIDGQVGYTGGINLADEYINHIVRFGHWKDGGVRLEGRAVKALTRLFLMNWYINRGEITDFDKYHLENKAVEGKGLYIPYGSGPKPIYKGQVGKTVYQNIISQATDYVYITTPYLIIDYDLTEDIKNAAMRGVDVRIVTPFIPDKKLIQIVTRGAYPDLMEAGVKIFEYTPGFIHSKNVVADDEFAVVGTINFDYRSLVHHYENAVLMYHTESIPAIKEDFEAIFEASEEILPENLDSNWYRRLIKEIMQLFAPML</sequence>
<keyword evidence="11" id="KW-1208">Phospholipid metabolism</keyword>
<dbReference type="PANTHER" id="PTHR21248:SF22">
    <property type="entry name" value="PHOSPHOLIPASE D"/>
    <property type="match status" value="1"/>
</dbReference>
<dbReference type="AlphaFoldDB" id="A0A0B7GTR4"/>
<proteinExistence type="predicted"/>
<keyword evidence="9 13" id="KW-0472">Membrane</keyword>
<keyword evidence="7 13" id="KW-1133">Transmembrane helix</keyword>
<dbReference type="SMART" id="SM00155">
    <property type="entry name" value="PLDc"/>
    <property type="match status" value="2"/>
</dbReference>
<keyword evidence="6" id="KW-0677">Repeat</keyword>
<dbReference type="PROSITE" id="PS50035">
    <property type="entry name" value="PLD"/>
    <property type="match status" value="2"/>
</dbReference>
<dbReference type="Pfam" id="PF13396">
    <property type="entry name" value="PLDc_N"/>
    <property type="match status" value="1"/>
</dbReference>
<feature type="transmembrane region" description="Helical" evidence="13">
    <location>
        <begin position="71"/>
        <end position="88"/>
    </location>
</feature>
<feature type="domain" description="PLD phosphodiesterase" evidence="14">
    <location>
        <begin position="425"/>
        <end position="452"/>
    </location>
</feature>
<evidence type="ECO:0000256" key="11">
    <source>
        <dbReference type="ARBA" id="ARBA00023264"/>
    </source>
</evidence>
<keyword evidence="10" id="KW-0594">Phospholipid biosynthesis</keyword>